<gene>
    <name evidence="1" type="ORF">E6K78_03260</name>
</gene>
<dbReference type="Proteomes" id="UP000316609">
    <property type="component" value="Unassembled WGS sequence"/>
</dbReference>
<accession>A0A538TW39</accession>
<evidence type="ECO:0000313" key="2">
    <source>
        <dbReference type="Proteomes" id="UP000316609"/>
    </source>
</evidence>
<organism evidence="1 2">
    <name type="scientific">Eiseniibacteriota bacterium</name>
    <dbReference type="NCBI Taxonomy" id="2212470"/>
    <lineage>
        <taxon>Bacteria</taxon>
        <taxon>Candidatus Eiseniibacteriota</taxon>
    </lineage>
</organism>
<evidence type="ECO:0000313" key="1">
    <source>
        <dbReference type="EMBL" id="TMQ67846.1"/>
    </source>
</evidence>
<dbReference type="AlphaFoldDB" id="A0A538TW39"/>
<protein>
    <submittedName>
        <fullName evidence="1">Uncharacterized protein</fullName>
    </submittedName>
</protein>
<sequence length="130" mass="15200">MRRARSLWINDSYWMLMPYKLRDPGVHLGYGGDTTIASTVYGRLTLRFDHVGDTPGDRYWVYVNRANHRVERWDYVLEGEQPPPETWTWEGWEQHGGLWFPTVHKSGDRTVFTRRITTVQAFPAATFAAP</sequence>
<dbReference type="EMBL" id="VBOY01000027">
    <property type="protein sequence ID" value="TMQ67846.1"/>
    <property type="molecule type" value="Genomic_DNA"/>
</dbReference>
<comment type="caution">
    <text evidence="1">The sequence shown here is derived from an EMBL/GenBank/DDBJ whole genome shotgun (WGS) entry which is preliminary data.</text>
</comment>
<name>A0A538TW39_UNCEI</name>
<proteinExistence type="predicted"/>
<reference evidence="1 2" key="1">
    <citation type="journal article" date="2019" name="Nat. Microbiol.">
        <title>Mediterranean grassland soil C-N compound turnover is dependent on rainfall and depth, and is mediated by genomically divergent microorganisms.</title>
        <authorList>
            <person name="Diamond S."/>
            <person name="Andeer P.F."/>
            <person name="Li Z."/>
            <person name="Crits-Christoph A."/>
            <person name="Burstein D."/>
            <person name="Anantharaman K."/>
            <person name="Lane K.R."/>
            <person name="Thomas B.C."/>
            <person name="Pan C."/>
            <person name="Northen T.R."/>
            <person name="Banfield J.F."/>
        </authorList>
    </citation>
    <scope>NUCLEOTIDE SEQUENCE [LARGE SCALE GENOMIC DNA]</scope>
    <source>
        <strain evidence="1">WS_8</strain>
    </source>
</reference>